<keyword evidence="2" id="KW-0812">Transmembrane</keyword>
<keyword evidence="2" id="KW-1133">Transmembrane helix</keyword>
<feature type="transmembrane region" description="Helical" evidence="2">
    <location>
        <begin position="46"/>
        <end position="65"/>
    </location>
</feature>
<feature type="domain" description="DUF6542" evidence="3">
    <location>
        <begin position="17"/>
        <end position="136"/>
    </location>
</feature>
<feature type="compositionally biased region" description="Basic and acidic residues" evidence="1">
    <location>
        <begin position="259"/>
        <end position="309"/>
    </location>
</feature>
<dbReference type="Proteomes" id="UP001060504">
    <property type="component" value="Unassembled WGS sequence"/>
</dbReference>
<evidence type="ECO:0000256" key="2">
    <source>
        <dbReference type="SAM" id="Phobius"/>
    </source>
</evidence>
<feature type="compositionally biased region" description="Basic and acidic residues" evidence="1">
    <location>
        <begin position="343"/>
        <end position="355"/>
    </location>
</feature>
<dbReference type="EMBL" id="BPRH01001894">
    <property type="protein sequence ID" value="GJF15121.1"/>
    <property type="molecule type" value="Genomic_DNA"/>
</dbReference>
<reference evidence="4 5" key="1">
    <citation type="submission" date="2021-08" db="EMBL/GenBank/DDBJ databases">
        <title>Draft genome sequence of Mycolicibacterium sp. NGTWS1702 strain.</title>
        <authorList>
            <person name="Matsumoto M."/>
            <person name="Tang B.C.C."/>
            <person name="Machida Y."/>
            <person name="Matoyama H."/>
            <person name="Kishihara T."/>
            <person name="Sato S."/>
            <person name="Kondo I."/>
            <person name="Sano M."/>
            <person name="Kato G."/>
        </authorList>
    </citation>
    <scope>NUCLEOTIDE SEQUENCE [LARGE SCALE GENOMIC DNA]</scope>
    <source>
        <strain evidence="4 5">NGTWSNA01</strain>
    </source>
</reference>
<dbReference type="Pfam" id="PF20177">
    <property type="entry name" value="DUF6542"/>
    <property type="match status" value="1"/>
</dbReference>
<feature type="compositionally biased region" description="Basic and acidic residues" evidence="1">
    <location>
        <begin position="175"/>
        <end position="200"/>
    </location>
</feature>
<evidence type="ECO:0000259" key="3">
    <source>
        <dbReference type="Pfam" id="PF20177"/>
    </source>
</evidence>
<organism evidence="4 5">
    <name type="scientific">Mycolicibacterium cyprinidarum</name>
    <dbReference type="NCBI Taxonomy" id="2860311"/>
    <lineage>
        <taxon>Bacteria</taxon>
        <taxon>Bacillati</taxon>
        <taxon>Actinomycetota</taxon>
        <taxon>Actinomycetes</taxon>
        <taxon>Mycobacteriales</taxon>
        <taxon>Mycobacteriaceae</taxon>
        <taxon>Mycolicibacterium</taxon>
    </lineage>
</organism>
<comment type="caution">
    <text evidence="4">The sequence shown here is derived from an EMBL/GenBank/DDBJ whole genome shotgun (WGS) entry which is preliminary data.</text>
</comment>
<gene>
    <name evidence="4" type="ORF">NGTWS1702_18010</name>
</gene>
<evidence type="ECO:0000256" key="1">
    <source>
        <dbReference type="SAM" id="MobiDB-lite"/>
    </source>
</evidence>
<accession>A0ABQ4V9J4</accession>
<evidence type="ECO:0000313" key="5">
    <source>
        <dbReference type="Proteomes" id="UP001060504"/>
    </source>
</evidence>
<feature type="compositionally biased region" description="Basic and acidic residues" evidence="1">
    <location>
        <begin position="325"/>
        <end position="335"/>
    </location>
</feature>
<protein>
    <recommendedName>
        <fullName evidence="3">DUF6542 domain-containing protein</fullName>
    </recommendedName>
</protein>
<name>A0ABQ4V9J4_9MYCO</name>
<feature type="transmembrane region" description="Helical" evidence="2">
    <location>
        <begin position="20"/>
        <end position="39"/>
    </location>
</feature>
<dbReference type="InterPro" id="IPR046672">
    <property type="entry name" value="DUF6542"/>
</dbReference>
<keyword evidence="2" id="KW-0472">Membrane</keyword>
<evidence type="ECO:0000313" key="4">
    <source>
        <dbReference type="EMBL" id="GJF15121.1"/>
    </source>
</evidence>
<proteinExistence type="predicted"/>
<feature type="transmembrane region" description="Helical" evidence="2">
    <location>
        <begin position="71"/>
        <end position="91"/>
    </location>
</feature>
<sequence>MPAIPADHRSAHPNIPGVPWWGAVLIAVVASTIGFAFNVGSGGKELTGVFSALYALGCLAAVLAVRQVAVFTAVIQPPLILFVMVPGAYYVMHSSDIHGIKDLLINCGYPLIERFPLMFFTSAAVLALGAARWYLGSRQDEPAASEAGSQPHGVAGWLSAKLAPLLGRESAADPTGREPRRHSVDRRTGDTPKSAADRPARGARPVRRTGAPSRSRHARPPNAEIIDPGMDIDRPRPRRPRPRPGEPTPAPDPRRRARASSERDPRRAAPPGERRAAYDRAERRERPQPRRHRDDYQRGDDYQPPEPHRPAGNSSHHPVSRVRYRGADDADDQTRRRTRRRPPREAEPDRWEYDI</sequence>
<feature type="transmembrane region" description="Helical" evidence="2">
    <location>
        <begin position="115"/>
        <end position="135"/>
    </location>
</feature>
<keyword evidence="5" id="KW-1185">Reference proteome</keyword>
<feature type="region of interest" description="Disordered" evidence="1">
    <location>
        <begin position="168"/>
        <end position="355"/>
    </location>
</feature>